<dbReference type="GO" id="GO:0003677">
    <property type="term" value="F:DNA binding"/>
    <property type="evidence" value="ECO:0007669"/>
    <property type="project" value="UniProtKB-KW"/>
</dbReference>
<reference evidence="2" key="1">
    <citation type="journal article" date="2019" name="Int. J. Syst. Evol. Microbiol.">
        <title>The Global Catalogue of Microorganisms (GCM) 10K type strain sequencing project: providing services to taxonomists for standard genome sequencing and annotation.</title>
        <authorList>
            <consortium name="The Broad Institute Genomics Platform"/>
            <consortium name="The Broad Institute Genome Sequencing Center for Infectious Disease"/>
            <person name="Wu L."/>
            <person name="Ma J."/>
        </authorList>
    </citation>
    <scope>NUCLEOTIDE SEQUENCE [LARGE SCALE GENOMIC DNA]</scope>
    <source>
        <strain evidence="2">JCM 18952</strain>
    </source>
</reference>
<evidence type="ECO:0000313" key="2">
    <source>
        <dbReference type="Proteomes" id="UP001501257"/>
    </source>
</evidence>
<accession>A0ABP9TL88</accession>
<dbReference type="InterPro" id="IPR038056">
    <property type="entry name" value="YjbR-like_sf"/>
</dbReference>
<dbReference type="Proteomes" id="UP001501257">
    <property type="component" value="Unassembled WGS sequence"/>
</dbReference>
<dbReference type="InterPro" id="IPR058532">
    <property type="entry name" value="YjbR/MT2646/Rv2570-like"/>
</dbReference>
<gene>
    <name evidence="1" type="ORF">GCM10025778_03050</name>
</gene>
<proteinExistence type="predicted"/>
<dbReference type="SUPFAM" id="SSF142906">
    <property type="entry name" value="YjbR-like"/>
    <property type="match status" value="1"/>
</dbReference>
<sequence length="128" mass="14240">MEYELWRGLALGMPGAYEDFPFGEGAAVFKVAGKDRSRAKMFGLLSHRFGLVSLNLKCHPVLAEQLRAANPQITPGYHMNKKHWNTVVPGLAEELMSDLIEDSYDLVVASLPRIEQAALDWNGLVERG</sequence>
<protein>
    <submittedName>
        <fullName evidence="1">MmcQ/YjbR family DNA-binding protein</fullName>
    </submittedName>
</protein>
<dbReference type="Pfam" id="PF04237">
    <property type="entry name" value="YjbR"/>
    <property type="match status" value="1"/>
</dbReference>
<dbReference type="InterPro" id="IPR007351">
    <property type="entry name" value="YjbR"/>
</dbReference>
<organism evidence="1 2">
    <name type="scientific">Paeniglutamicibacter antarcticus</name>
    <dbReference type="NCBI Taxonomy" id="494023"/>
    <lineage>
        <taxon>Bacteria</taxon>
        <taxon>Bacillati</taxon>
        <taxon>Actinomycetota</taxon>
        <taxon>Actinomycetes</taxon>
        <taxon>Micrococcales</taxon>
        <taxon>Micrococcaceae</taxon>
        <taxon>Paeniglutamicibacter</taxon>
    </lineage>
</organism>
<dbReference type="Gene3D" id="3.90.1150.30">
    <property type="match status" value="1"/>
</dbReference>
<dbReference type="PANTHER" id="PTHR35145">
    <property type="entry name" value="CYTOPLASMIC PROTEIN-RELATED"/>
    <property type="match status" value="1"/>
</dbReference>
<name>A0ABP9TL88_9MICC</name>
<keyword evidence="2" id="KW-1185">Reference proteome</keyword>
<dbReference type="RefSeq" id="WP_345466023.1">
    <property type="nucleotide sequence ID" value="NZ_BAABLK010000006.1"/>
</dbReference>
<dbReference type="EMBL" id="BAABLK010000006">
    <property type="protein sequence ID" value="GAA5225775.1"/>
    <property type="molecule type" value="Genomic_DNA"/>
</dbReference>
<keyword evidence="1" id="KW-0238">DNA-binding</keyword>
<comment type="caution">
    <text evidence="1">The sequence shown here is derived from an EMBL/GenBank/DDBJ whole genome shotgun (WGS) entry which is preliminary data.</text>
</comment>
<dbReference type="PANTHER" id="PTHR35145:SF1">
    <property type="entry name" value="CYTOPLASMIC PROTEIN"/>
    <property type="match status" value="1"/>
</dbReference>
<evidence type="ECO:0000313" key="1">
    <source>
        <dbReference type="EMBL" id="GAA5225775.1"/>
    </source>
</evidence>